<evidence type="ECO:0000256" key="4">
    <source>
        <dbReference type="ARBA" id="ARBA00022801"/>
    </source>
</evidence>
<dbReference type="InterPro" id="IPR042101">
    <property type="entry name" value="SRP54_N_sf"/>
</dbReference>
<dbReference type="InterPro" id="IPR000897">
    <property type="entry name" value="SRP54_GTPase_dom"/>
</dbReference>
<keyword evidence="7 9" id="KW-0675">Receptor</keyword>
<keyword evidence="4 9" id="KW-0378">Hydrolase</keyword>
<dbReference type="GO" id="GO:0005886">
    <property type="term" value="C:plasma membrane"/>
    <property type="evidence" value="ECO:0007669"/>
    <property type="project" value="UniProtKB-SubCell"/>
</dbReference>
<feature type="binding site" evidence="9">
    <location>
        <begin position="217"/>
        <end position="224"/>
    </location>
    <ligand>
        <name>GTP</name>
        <dbReference type="ChEBI" id="CHEBI:37565"/>
    </ligand>
</feature>
<feature type="region of interest" description="Disordered" evidence="10">
    <location>
        <begin position="1"/>
        <end position="44"/>
    </location>
</feature>
<dbReference type="SMART" id="SM00382">
    <property type="entry name" value="AAA"/>
    <property type="match status" value="1"/>
</dbReference>
<reference evidence="12 13" key="1">
    <citation type="submission" date="2018-06" db="EMBL/GenBank/DDBJ databases">
        <authorList>
            <consortium name="Pathogen Informatics"/>
            <person name="Doyle S."/>
        </authorList>
    </citation>
    <scope>NUCLEOTIDE SEQUENCE [LARGE SCALE GENOMIC DNA]</scope>
    <source>
        <strain evidence="12 13">NCTC7582</strain>
    </source>
</reference>
<feature type="domain" description="SRP54-type proteins GTP-binding" evidence="11">
    <location>
        <begin position="384"/>
        <end position="397"/>
    </location>
</feature>
<dbReference type="InterPro" id="IPR004390">
    <property type="entry name" value="SR_rcpt_FtsY"/>
</dbReference>
<keyword evidence="1 9" id="KW-1003">Cell membrane</keyword>
<comment type="catalytic activity">
    <reaction evidence="8 9">
        <text>GTP + H2O = GDP + phosphate + H(+)</text>
        <dbReference type="Rhea" id="RHEA:19669"/>
        <dbReference type="ChEBI" id="CHEBI:15377"/>
        <dbReference type="ChEBI" id="CHEBI:15378"/>
        <dbReference type="ChEBI" id="CHEBI:37565"/>
        <dbReference type="ChEBI" id="CHEBI:43474"/>
        <dbReference type="ChEBI" id="CHEBI:58189"/>
        <dbReference type="EC" id="3.6.5.4"/>
    </reaction>
</comment>
<sequence length="425" mass="47262">MSFFKRLKDKLMGNPAEEEKLDATDNEQESDHSEPDFKESNEPAAIETVDLKVSEQDVESPEMAIVKEVDVEAKPSPEIEEAQLDVQELAVVEDELLEEKKPSAWSITQKFKAGLEKTRNSFTSKVNDLVARYRKVDEDFFEELEDLLLQADVGFETVMELMDKLRYEVQRKNIKDTNGIQAVISEKLVEIYEQGEEDLIELTMQPDGELTVILFVGVNGVGKTTTIGKLAHRLKSQGKTVVLAAGDTFRAGAIDQLQVWGDRVGCEVIKQSEGSDPAAVMYDAIRAAKNRKADVLICDTAGRLQNKVNLMNELEKVHRVISREIPNAPHEVLLALDATTGQNALVQAQTFKEATNVTGIVLTKLDGTAKGGIVLAIRNKLHIPVKFVGLGEKMDDLQPFDAERYVYGLFADGLDKELQNNDENS</sequence>
<dbReference type="SUPFAM" id="SSF52540">
    <property type="entry name" value="P-loop containing nucleoside triphosphate hydrolases"/>
    <property type="match status" value="1"/>
</dbReference>
<dbReference type="Pfam" id="PF02881">
    <property type="entry name" value="SRP54_N"/>
    <property type="match status" value="1"/>
</dbReference>
<evidence type="ECO:0000256" key="3">
    <source>
        <dbReference type="ARBA" id="ARBA00022741"/>
    </source>
</evidence>
<dbReference type="GO" id="GO:0003924">
    <property type="term" value="F:GTPase activity"/>
    <property type="evidence" value="ECO:0007669"/>
    <property type="project" value="UniProtKB-UniRule"/>
</dbReference>
<dbReference type="SMART" id="SM00963">
    <property type="entry name" value="SRP54_N"/>
    <property type="match status" value="1"/>
</dbReference>
<dbReference type="GO" id="GO:0005737">
    <property type="term" value="C:cytoplasm"/>
    <property type="evidence" value="ECO:0007669"/>
    <property type="project" value="UniProtKB-SubCell"/>
</dbReference>
<dbReference type="PANTHER" id="PTHR43134">
    <property type="entry name" value="SIGNAL RECOGNITION PARTICLE RECEPTOR SUBUNIT ALPHA"/>
    <property type="match status" value="1"/>
</dbReference>
<dbReference type="Gene3D" id="1.20.120.140">
    <property type="entry name" value="Signal recognition particle SRP54, nucleotide-binding domain"/>
    <property type="match status" value="1"/>
</dbReference>
<evidence type="ECO:0000256" key="10">
    <source>
        <dbReference type="SAM" id="MobiDB-lite"/>
    </source>
</evidence>
<evidence type="ECO:0000313" key="13">
    <source>
        <dbReference type="Proteomes" id="UP000251431"/>
    </source>
</evidence>
<dbReference type="GO" id="GO:0005525">
    <property type="term" value="F:GTP binding"/>
    <property type="evidence" value="ECO:0007669"/>
    <property type="project" value="UniProtKB-UniRule"/>
</dbReference>
<dbReference type="EMBL" id="UAQE01000001">
    <property type="protein sequence ID" value="SPT99823.1"/>
    <property type="molecule type" value="Genomic_DNA"/>
</dbReference>
<keyword evidence="2 9" id="KW-0963">Cytoplasm</keyword>
<accession>A0A2X0XQH5</accession>
<feature type="binding site" evidence="9">
    <location>
        <begin position="363"/>
        <end position="366"/>
    </location>
    <ligand>
        <name>GTP</name>
        <dbReference type="ChEBI" id="CHEBI:37565"/>
    </ligand>
</feature>
<protein>
    <recommendedName>
        <fullName evidence="9">Signal recognition particle receptor FtsY</fullName>
        <shortName evidence="9">SRP receptor</shortName>
        <ecNumber evidence="9">3.6.5.4</ecNumber>
    </recommendedName>
</protein>
<evidence type="ECO:0000256" key="9">
    <source>
        <dbReference type="HAMAP-Rule" id="MF_00920"/>
    </source>
</evidence>
<feature type="binding site" evidence="9">
    <location>
        <begin position="299"/>
        <end position="303"/>
    </location>
    <ligand>
        <name>GTP</name>
        <dbReference type="ChEBI" id="CHEBI:37565"/>
    </ligand>
</feature>
<dbReference type="STRING" id="1421.A2J09_01250"/>
<comment type="subunit">
    <text evidence="9">Part of the signal recognition particle protein translocation system, which is composed of SRP and FtsY.</text>
</comment>
<dbReference type="InterPro" id="IPR013822">
    <property type="entry name" value="Signal_recog_particl_SRP54_hlx"/>
</dbReference>
<dbReference type="CDD" id="cd17874">
    <property type="entry name" value="FtsY"/>
    <property type="match status" value="1"/>
</dbReference>
<comment type="similarity">
    <text evidence="9">Belongs to the GTP-binding SRP family. FtsY subfamily.</text>
</comment>
<dbReference type="GO" id="GO:0006614">
    <property type="term" value="P:SRP-dependent cotranslational protein targeting to membrane"/>
    <property type="evidence" value="ECO:0007669"/>
    <property type="project" value="InterPro"/>
</dbReference>
<keyword evidence="6 9" id="KW-0472">Membrane</keyword>
<dbReference type="Proteomes" id="UP000251431">
    <property type="component" value="Unassembled WGS sequence"/>
</dbReference>
<dbReference type="InterPro" id="IPR027417">
    <property type="entry name" value="P-loop_NTPase"/>
</dbReference>
<feature type="compositionally biased region" description="Basic and acidic residues" evidence="10">
    <location>
        <begin position="17"/>
        <end position="41"/>
    </location>
</feature>
<proteinExistence type="inferred from homology"/>
<dbReference type="PROSITE" id="PS00300">
    <property type="entry name" value="SRP54"/>
    <property type="match status" value="1"/>
</dbReference>
<dbReference type="RefSeq" id="WP_112117482.1">
    <property type="nucleotide sequence ID" value="NZ_UAQE01000001.1"/>
</dbReference>
<evidence type="ECO:0000256" key="1">
    <source>
        <dbReference type="ARBA" id="ARBA00022475"/>
    </source>
</evidence>
<keyword evidence="3 9" id="KW-0547">Nucleotide-binding</keyword>
<comment type="function">
    <text evidence="9">Involved in targeting and insertion of nascent membrane proteins into the cytoplasmic membrane. Acts as a receptor for the complex formed by the signal recognition particle (SRP) and the ribosome-nascent chain (RNC).</text>
</comment>
<dbReference type="InterPro" id="IPR036225">
    <property type="entry name" value="SRP/SRP_N"/>
</dbReference>
<evidence type="ECO:0000256" key="5">
    <source>
        <dbReference type="ARBA" id="ARBA00023134"/>
    </source>
</evidence>
<evidence type="ECO:0000313" key="12">
    <source>
        <dbReference type="EMBL" id="SPT99823.1"/>
    </source>
</evidence>
<organism evidence="12 13">
    <name type="scientific">Lysinibacillus capsici</name>
    <dbReference type="NCBI Taxonomy" id="2115968"/>
    <lineage>
        <taxon>Bacteria</taxon>
        <taxon>Bacillati</taxon>
        <taxon>Bacillota</taxon>
        <taxon>Bacilli</taxon>
        <taxon>Bacillales</taxon>
        <taxon>Bacillaceae</taxon>
        <taxon>Lysinibacillus</taxon>
    </lineage>
</organism>
<dbReference type="NCBIfam" id="TIGR00064">
    <property type="entry name" value="ftsY"/>
    <property type="match status" value="1"/>
</dbReference>
<dbReference type="HAMAP" id="MF_00920">
    <property type="entry name" value="FtsY"/>
    <property type="match status" value="1"/>
</dbReference>
<evidence type="ECO:0000259" key="11">
    <source>
        <dbReference type="PROSITE" id="PS00300"/>
    </source>
</evidence>
<dbReference type="GO" id="GO:0005047">
    <property type="term" value="F:signal recognition particle binding"/>
    <property type="evidence" value="ECO:0007669"/>
    <property type="project" value="TreeGrafter"/>
</dbReference>
<evidence type="ECO:0000256" key="8">
    <source>
        <dbReference type="ARBA" id="ARBA00048027"/>
    </source>
</evidence>
<dbReference type="InterPro" id="IPR003593">
    <property type="entry name" value="AAA+_ATPase"/>
</dbReference>
<evidence type="ECO:0000256" key="6">
    <source>
        <dbReference type="ARBA" id="ARBA00023136"/>
    </source>
</evidence>
<dbReference type="Pfam" id="PF00448">
    <property type="entry name" value="SRP54"/>
    <property type="match status" value="1"/>
</dbReference>
<dbReference type="PANTHER" id="PTHR43134:SF1">
    <property type="entry name" value="SIGNAL RECOGNITION PARTICLE RECEPTOR SUBUNIT ALPHA"/>
    <property type="match status" value="1"/>
</dbReference>
<dbReference type="SUPFAM" id="SSF47364">
    <property type="entry name" value="Domain of the SRP/SRP receptor G-proteins"/>
    <property type="match status" value="1"/>
</dbReference>
<keyword evidence="5 9" id="KW-0342">GTP-binding</keyword>
<gene>
    <name evidence="9 12" type="primary">ftsY</name>
    <name evidence="12" type="ORF">NCTC7582_02702</name>
</gene>
<evidence type="ECO:0000256" key="2">
    <source>
        <dbReference type="ARBA" id="ARBA00022490"/>
    </source>
</evidence>
<dbReference type="EC" id="3.6.5.4" evidence="9"/>
<dbReference type="SMART" id="SM00962">
    <property type="entry name" value="SRP54"/>
    <property type="match status" value="1"/>
</dbReference>
<comment type="subcellular location">
    <subcellularLocation>
        <location evidence="9">Cell membrane</location>
        <topology evidence="9">Peripheral membrane protein</topology>
        <orientation evidence="9">Cytoplasmic side</orientation>
    </subcellularLocation>
    <subcellularLocation>
        <location evidence="9">Cytoplasm</location>
    </subcellularLocation>
</comment>
<dbReference type="AlphaFoldDB" id="A0A2X0XQH5"/>
<evidence type="ECO:0000256" key="7">
    <source>
        <dbReference type="ARBA" id="ARBA00023170"/>
    </source>
</evidence>
<dbReference type="FunFam" id="3.40.50.300:FF:000053">
    <property type="entry name" value="Signal recognition particle receptor FtsY"/>
    <property type="match status" value="1"/>
</dbReference>
<dbReference type="FunFam" id="1.20.120.140:FF:000002">
    <property type="entry name" value="Signal recognition particle receptor FtsY"/>
    <property type="match status" value="1"/>
</dbReference>
<dbReference type="Gene3D" id="3.40.50.300">
    <property type="entry name" value="P-loop containing nucleotide triphosphate hydrolases"/>
    <property type="match status" value="1"/>
</dbReference>
<name>A0A2X0XQH5_9BACI</name>